<dbReference type="InterPro" id="IPR000771">
    <property type="entry name" value="FBA_II"/>
</dbReference>
<reference evidence="6 7" key="1">
    <citation type="submission" date="2017-08" db="EMBL/GenBank/DDBJ databases">
        <title>Virgibacillus indicus sp. nov. and Virgibacillus profoundi sp. nov, two moderately halophilic bacteria isolated from marine sediment by using the Microfluidic Streak Plate.</title>
        <authorList>
            <person name="Xu B."/>
            <person name="Hu B."/>
            <person name="Wang J."/>
            <person name="Zhu Y."/>
            <person name="Huang L."/>
            <person name="Du W."/>
            <person name="Huang Y."/>
        </authorList>
    </citation>
    <scope>NUCLEOTIDE SEQUENCE [LARGE SCALE GENOMIC DNA]</scope>
    <source>
        <strain evidence="6 7">IO3-P2-C2</strain>
    </source>
</reference>
<evidence type="ECO:0000313" key="7">
    <source>
        <dbReference type="Proteomes" id="UP000216498"/>
    </source>
</evidence>
<keyword evidence="1 5" id="KW-0479">Metal-binding</keyword>
<dbReference type="InterPro" id="IPR013785">
    <property type="entry name" value="Aldolase_TIM"/>
</dbReference>
<evidence type="ECO:0000256" key="4">
    <source>
        <dbReference type="PIRSR" id="PIRSR001359-1"/>
    </source>
</evidence>
<dbReference type="EMBL" id="NPMS01000013">
    <property type="protein sequence ID" value="OZU87189.1"/>
    <property type="molecule type" value="Genomic_DNA"/>
</dbReference>
<organism evidence="6 7">
    <name type="scientific">Virgibacillus indicus</name>
    <dbReference type="NCBI Taxonomy" id="2024554"/>
    <lineage>
        <taxon>Bacteria</taxon>
        <taxon>Bacillati</taxon>
        <taxon>Bacillota</taxon>
        <taxon>Bacilli</taxon>
        <taxon>Bacillales</taxon>
        <taxon>Bacillaceae</taxon>
        <taxon>Virgibacillus</taxon>
    </lineage>
</organism>
<dbReference type="Gene3D" id="3.20.20.70">
    <property type="entry name" value="Aldolase class I"/>
    <property type="match status" value="1"/>
</dbReference>
<dbReference type="InterPro" id="IPR011289">
    <property type="entry name" value="Fruc_bis_ald_class-2"/>
</dbReference>
<evidence type="ECO:0000256" key="1">
    <source>
        <dbReference type="ARBA" id="ARBA00022723"/>
    </source>
</evidence>
<evidence type="ECO:0000256" key="2">
    <source>
        <dbReference type="ARBA" id="ARBA00022833"/>
    </source>
</evidence>
<accession>A0A265N6W7</accession>
<feature type="binding site" evidence="5">
    <location>
        <position position="209"/>
    </location>
    <ligand>
        <name>Zn(2+)</name>
        <dbReference type="ChEBI" id="CHEBI:29105"/>
        <label>1</label>
        <note>catalytic</note>
    </ligand>
</feature>
<dbReference type="GO" id="GO:0030388">
    <property type="term" value="P:fructose 1,6-bisphosphate metabolic process"/>
    <property type="evidence" value="ECO:0007669"/>
    <property type="project" value="InterPro"/>
</dbReference>
<evidence type="ECO:0000256" key="3">
    <source>
        <dbReference type="ARBA" id="ARBA00023239"/>
    </source>
</evidence>
<feature type="binding site" evidence="5">
    <location>
        <position position="181"/>
    </location>
    <ligand>
        <name>Zn(2+)</name>
        <dbReference type="ChEBI" id="CHEBI:29105"/>
        <label>1</label>
        <note>catalytic</note>
    </ligand>
</feature>
<dbReference type="PANTHER" id="PTHR30304:SF0">
    <property type="entry name" value="D-TAGATOSE-1,6-BISPHOSPHATE ALDOLASE SUBUNIT GATY-RELATED"/>
    <property type="match status" value="1"/>
</dbReference>
<keyword evidence="2 5" id="KW-0862">Zinc</keyword>
<dbReference type="RefSeq" id="WP_094887273.1">
    <property type="nucleotide sequence ID" value="NZ_NPMS01000013.1"/>
</dbReference>
<keyword evidence="3" id="KW-0456">Lyase</keyword>
<dbReference type="GO" id="GO:0008270">
    <property type="term" value="F:zinc ion binding"/>
    <property type="evidence" value="ECO:0007669"/>
    <property type="project" value="InterPro"/>
</dbReference>
<dbReference type="PANTHER" id="PTHR30304">
    <property type="entry name" value="D-TAGATOSE-1,6-BISPHOSPHATE ALDOLASE"/>
    <property type="match status" value="1"/>
</dbReference>
<dbReference type="GO" id="GO:0006096">
    <property type="term" value="P:glycolytic process"/>
    <property type="evidence" value="ECO:0007669"/>
    <property type="project" value="InterPro"/>
</dbReference>
<dbReference type="PIRSF" id="PIRSF001359">
    <property type="entry name" value="F_bP_aldolase_II"/>
    <property type="match status" value="1"/>
</dbReference>
<name>A0A265N6W7_9BACI</name>
<dbReference type="Pfam" id="PF01116">
    <property type="entry name" value="F_bP_aldolase"/>
    <property type="match status" value="1"/>
</dbReference>
<protein>
    <submittedName>
        <fullName evidence="6">Fructose-1,6-bisphosphate aldolase, class II</fullName>
    </submittedName>
</protein>
<feature type="active site" description="Proton donor" evidence="4">
    <location>
        <position position="85"/>
    </location>
</feature>
<dbReference type="Proteomes" id="UP000216498">
    <property type="component" value="Unassembled WGS sequence"/>
</dbReference>
<dbReference type="CDD" id="cd00947">
    <property type="entry name" value="TBP_aldolase_IIB"/>
    <property type="match status" value="1"/>
</dbReference>
<dbReference type="PROSITE" id="PS00806">
    <property type="entry name" value="ALDOLASE_CLASS_II_2"/>
    <property type="match status" value="1"/>
</dbReference>
<dbReference type="SUPFAM" id="SSF51569">
    <property type="entry name" value="Aldolase"/>
    <property type="match status" value="1"/>
</dbReference>
<feature type="binding site" evidence="5">
    <location>
        <position position="107"/>
    </location>
    <ligand>
        <name>Zn(2+)</name>
        <dbReference type="ChEBI" id="CHEBI:29105"/>
        <label>2</label>
    </ligand>
</feature>
<feature type="binding site" evidence="5">
    <location>
        <position position="137"/>
    </location>
    <ligand>
        <name>Zn(2+)</name>
        <dbReference type="ChEBI" id="CHEBI:29105"/>
        <label>2</label>
    </ligand>
</feature>
<dbReference type="NCBIfam" id="TIGR00167">
    <property type="entry name" value="cbbA"/>
    <property type="match status" value="1"/>
</dbReference>
<dbReference type="PROSITE" id="PS00602">
    <property type="entry name" value="ALDOLASE_CLASS_II_1"/>
    <property type="match status" value="1"/>
</dbReference>
<keyword evidence="7" id="KW-1185">Reference proteome</keyword>
<comment type="caution">
    <text evidence="6">The sequence shown here is derived from an EMBL/GenBank/DDBJ whole genome shotgun (WGS) entry which is preliminary data.</text>
</comment>
<dbReference type="OrthoDB" id="9803995at2"/>
<proteinExistence type="predicted"/>
<sequence length="286" mass="30757">MELVSVRDMLKKALDGGYAIGHFDVHNLEWIQAVLEAAKEEKSPVILGVTEEAVRYLGGYSVAGAIVKSLMKEMNITVPVALHLDHGSSVESCKSAIDNGFTSVMIDGSHFPFQQNLKMTKEVVDYAHPQGVTVEAELGSIGGQEGNLKSEGPVYADLNECIELVKHTKIDSLTPALGTAHGPYKGEPVIGFDEMEEISNAVKIPLVMHGGSGLPPEQIKKSIALGTAKINVNADNHLAFSKTVREELNQNTELYVTSDYLAKGRSSVKKTVIGKLRLFGSSGKAI</sequence>
<dbReference type="InterPro" id="IPR050246">
    <property type="entry name" value="Class_II_FBP_aldolase"/>
</dbReference>
<evidence type="ECO:0000256" key="5">
    <source>
        <dbReference type="PIRSR" id="PIRSR001359-3"/>
    </source>
</evidence>
<comment type="cofactor">
    <cofactor evidence="5">
        <name>Zn(2+)</name>
        <dbReference type="ChEBI" id="CHEBI:29105"/>
    </cofactor>
    <text evidence="5">Binds 2 Zn(2+) ions per subunit. One is catalytic and the other provides a structural contribution.</text>
</comment>
<feature type="binding site" evidence="5">
    <location>
        <position position="86"/>
    </location>
    <ligand>
        <name>Zn(2+)</name>
        <dbReference type="ChEBI" id="CHEBI:29105"/>
        <label>1</label>
        <note>catalytic</note>
    </ligand>
</feature>
<gene>
    <name evidence="6" type="primary">fba</name>
    <name evidence="6" type="ORF">CIL03_18015</name>
</gene>
<dbReference type="NCBIfam" id="TIGR01859">
    <property type="entry name" value="fruc_bis_ald"/>
    <property type="match status" value="1"/>
</dbReference>
<evidence type="ECO:0000313" key="6">
    <source>
        <dbReference type="EMBL" id="OZU87189.1"/>
    </source>
</evidence>
<dbReference type="GO" id="GO:0004332">
    <property type="term" value="F:fructose-bisphosphate aldolase activity"/>
    <property type="evidence" value="ECO:0007669"/>
    <property type="project" value="InterPro"/>
</dbReference>
<dbReference type="AlphaFoldDB" id="A0A265N6W7"/>